<dbReference type="InterPro" id="IPR000674">
    <property type="entry name" value="Ald_Oxase/Xan_DH_a/b"/>
</dbReference>
<evidence type="ECO:0000259" key="1">
    <source>
        <dbReference type="SMART" id="SM01008"/>
    </source>
</evidence>
<dbReference type="GO" id="GO:0016491">
    <property type="term" value="F:oxidoreductase activity"/>
    <property type="evidence" value="ECO:0007669"/>
    <property type="project" value="InterPro"/>
</dbReference>
<dbReference type="Gene3D" id="3.90.1170.50">
    <property type="entry name" value="Aldehyde oxidase/xanthine dehydrogenase, a/b hammerhead"/>
    <property type="match status" value="1"/>
</dbReference>
<gene>
    <name evidence="2" type="ORF">METZ01_LOCUS35194</name>
</gene>
<dbReference type="SUPFAM" id="SSF56003">
    <property type="entry name" value="Molybdenum cofactor-binding domain"/>
    <property type="match status" value="2"/>
</dbReference>
<dbReference type="Pfam" id="PF20256">
    <property type="entry name" value="MoCoBD_2"/>
    <property type="match status" value="2"/>
</dbReference>
<dbReference type="InterPro" id="IPR037165">
    <property type="entry name" value="AldOxase/xan_DH_Mopterin-bd_sf"/>
</dbReference>
<dbReference type="AlphaFoldDB" id="A0A381QTB0"/>
<reference evidence="2" key="1">
    <citation type="submission" date="2018-05" db="EMBL/GenBank/DDBJ databases">
        <authorList>
            <person name="Lanie J.A."/>
            <person name="Ng W.-L."/>
            <person name="Kazmierczak K.M."/>
            <person name="Andrzejewski T.M."/>
            <person name="Davidsen T.M."/>
            <person name="Wayne K.J."/>
            <person name="Tettelin H."/>
            <person name="Glass J.I."/>
            <person name="Rusch D."/>
            <person name="Podicherti R."/>
            <person name="Tsui H.-C.T."/>
            <person name="Winkler M.E."/>
        </authorList>
    </citation>
    <scope>NUCLEOTIDE SEQUENCE</scope>
</reference>
<feature type="non-terminal residue" evidence="2">
    <location>
        <position position="1"/>
    </location>
</feature>
<organism evidence="2">
    <name type="scientific">marine metagenome</name>
    <dbReference type="NCBI Taxonomy" id="408172"/>
    <lineage>
        <taxon>unclassified sequences</taxon>
        <taxon>metagenomes</taxon>
        <taxon>ecological metagenomes</taxon>
    </lineage>
</organism>
<name>A0A381QTB0_9ZZZZ</name>
<dbReference type="Gene3D" id="3.30.365.10">
    <property type="entry name" value="Aldehyde oxidase/xanthine dehydrogenase, molybdopterin binding domain"/>
    <property type="match status" value="4"/>
</dbReference>
<dbReference type="Pfam" id="PF02738">
    <property type="entry name" value="MoCoBD_1"/>
    <property type="match status" value="1"/>
</dbReference>
<dbReference type="InterPro" id="IPR052516">
    <property type="entry name" value="N-heterocyclic_Hydroxylase"/>
</dbReference>
<sequence length="668" mass="73128">VAEELDVDPGRISVITAGTSGSPNEGYTAGSNSMESSGMALRQVAAKVRQVLLEKASHQLGVPVENLNVDDGEISSSLPNQSVTYMELIGGKHFNIKISEDVVPKRHDQYHLIGNKVPGIGYEDLVTGATTFVHDLELPGMLHARVVRPPGYHARLQELNEKDVREMPGVVGVVKDGSFLAVVCEREEQAVQASKRLSGLAIWDESRGINTENIFIQLKKNNRQSLPVIKGVAELSAVPSIKPPQNSSKTITATYQRPYHMHGSVGPSAAMALYENQEIKVWTHSQGVYPLRLALADVLEIDGNRIHVVHVPAAGCYGHNGADDAALDAVLAARAFPGKPVLLKWERVDEHSWEPYGSAMQIELQANMDKSGKILYWNHETYSDTHLKRPSSHGKKSRLLASWHMQVPKQAPHVKPLTGYHTGIHRNADPIYDFNDRRIVKHLVDNLPLRVSTLRSLGAYANVFAIESFMDELAHSCGRNPLEFRMDNLSDYRAKAVLEAAVEKANSRIISKGGGHGRGFALARYKNAKCYAAVAVDLLVDDYGSIKLLRAVIAADAGQVIDPDGLRSQLEGGLLQSASWTLKEQVKFDEKGITSQDWESYPIMTFAEVPEIETILIDRKDRPVLGAGEATQGPTAAAISNAVFDAVGLRLRRIPFTPEMVLEAAAEA</sequence>
<protein>
    <recommendedName>
        <fullName evidence="1">Aldehyde oxidase/xanthine dehydrogenase a/b hammerhead domain-containing protein</fullName>
    </recommendedName>
</protein>
<dbReference type="PANTHER" id="PTHR47495:SF1">
    <property type="entry name" value="BLL3820 PROTEIN"/>
    <property type="match status" value="1"/>
</dbReference>
<accession>A0A381QTB0</accession>
<evidence type="ECO:0000313" key="2">
    <source>
        <dbReference type="EMBL" id="SUZ82340.1"/>
    </source>
</evidence>
<dbReference type="InterPro" id="IPR046867">
    <property type="entry name" value="AldOxase/xan_DH_MoCoBD2"/>
</dbReference>
<dbReference type="InterPro" id="IPR008274">
    <property type="entry name" value="AldOxase/xan_DH_MoCoBD1"/>
</dbReference>
<feature type="domain" description="Aldehyde oxidase/xanthine dehydrogenase a/b hammerhead" evidence="1">
    <location>
        <begin position="127"/>
        <end position="207"/>
    </location>
</feature>
<proteinExistence type="predicted"/>
<dbReference type="SMART" id="SM01008">
    <property type="entry name" value="Ald_Xan_dh_C"/>
    <property type="match status" value="1"/>
</dbReference>
<dbReference type="EMBL" id="UINC01001502">
    <property type="protein sequence ID" value="SUZ82340.1"/>
    <property type="molecule type" value="Genomic_DNA"/>
</dbReference>
<dbReference type="PANTHER" id="PTHR47495">
    <property type="entry name" value="ALDEHYDE DEHYDROGENASE"/>
    <property type="match status" value="1"/>
</dbReference>